<dbReference type="Proteomes" id="UP000046395">
    <property type="component" value="Unassembled WGS sequence"/>
</dbReference>
<dbReference type="PANTHER" id="PTHR45916:SF1">
    <property type="entry name" value="STRUCTURAL MAINTENANCE OF CHROMOSOMES PROTEIN 5"/>
    <property type="match status" value="1"/>
</dbReference>
<dbReference type="GO" id="GO:0005634">
    <property type="term" value="C:nucleus"/>
    <property type="evidence" value="ECO:0007669"/>
    <property type="project" value="TreeGrafter"/>
</dbReference>
<accession>A0A5S6QTG6</accession>
<feature type="coiled-coil region" evidence="4">
    <location>
        <begin position="298"/>
        <end position="405"/>
    </location>
</feature>
<feature type="domain" description="RecF/RecN/SMC N-terminal" evidence="5">
    <location>
        <begin position="15"/>
        <end position="991"/>
    </location>
</feature>
<dbReference type="SUPFAM" id="SSF52540">
    <property type="entry name" value="P-loop containing nucleoside triphosphate hydrolases"/>
    <property type="match status" value="2"/>
</dbReference>
<dbReference type="GO" id="GO:0003697">
    <property type="term" value="F:single-stranded DNA binding"/>
    <property type="evidence" value="ECO:0007669"/>
    <property type="project" value="TreeGrafter"/>
</dbReference>
<dbReference type="PANTHER" id="PTHR45916">
    <property type="entry name" value="STRUCTURAL MAINTENANCE OF CHROMOSOMES PROTEIN 5"/>
    <property type="match status" value="1"/>
</dbReference>
<dbReference type="Gene3D" id="3.40.50.300">
    <property type="entry name" value="P-loop containing nucleotide triphosphate hydrolases"/>
    <property type="match status" value="2"/>
</dbReference>
<name>A0A5S6QTG6_TRIMR</name>
<sequence>MKKARYGDKFENGAIVRLALRNFLTHDFVEVTPDPHLNLVLGPNGSGKSAFMCALCLAFAGSLNSLSRQSRVGEFIKWGQDFAEVEVEIHDDSKKRNPVLKCLVKRRNCVSYYLNNKECTVAEVQSFAAEYNIQVDNLCQFLAQDNVVQFSRQSPSGLLRNTTEAVGSAVLKQLWKQANNSYELNVQRKNELERLHKCRDALEEKLVELRPIAERCRKTDERKQEVQQLKWKLSYLAFQEGLKSHECESVAFDQLKKQIRAQCNSEKEIEAKVAEMEQRNMDDESGIQNKKDLLYAKVSELKAQKAELTNINAAVRNAFQSRLTLQSDLERNEESVRQLSDTVQHLQLEMQSKQQSSKELLDKLNSVNEQLRCRQQEANEAESSLENVEFQITSAKAKIETLRAEIKRRGDLENERIQVLSRLDRNCVTAYRLLLNNRSKFKGDAWLPLLSIQIGHSLNAILIENAIPIRDLLTFVFENSNDIEIFLDLTKQSGIKVSCGLAPSNPKLPTLVLDDELKSHGFTNVVSDMFDAPNGLKCYLTKLLGLNRICVGSLKTEQRLSVVVPLMSKRYLMVFFTPNLKISSRKSVYSGKLTTRQVGLQNRGIFQSGTSASVLTHMSKELEDKQSELAQLTIERTNLEQKLGECKNAMAPYKEQQNELKQMLGRITSLADQLRLEKESLKRRQEKLPEMQASLCSAADALGPQLWSKLQLLKTARDSLENAHEIAKDLILSNLARSISLFALDNAKEELLKIKSDLYVKKENVFSLQRAFLTRAEQLVRTKIELLDQLGMDSSNVSVKNLSAPVTLPKELRSLPCDLEELTNKITKLEFALNRCRADDEQALKEYTKCCDELERINANYERLGNEVTVSTSELSKVKKQWINEARKLVKSISNRFSYLMKELGYNGEVVLDTPDDKAPIDHYGFKILVAFGSNEFHELNDQHQSGGERSVSIILYILALQELSVVPFRCVDEINQGMDPVNERKVFELMVRMLNGEVSGSELQRTQYIIFTPKLLPNCDFGERTKIWCIFNGMGALPQNTLSSALKNASENTDDDQTDRHPLA</sequence>
<feature type="coiled-coil region" evidence="4">
    <location>
        <begin position="615"/>
        <end position="684"/>
    </location>
</feature>
<feature type="coiled-coil region" evidence="4">
    <location>
        <begin position="819"/>
        <end position="864"/>
    </location>
</feature>
<dbReference type="STRING" id="70415.A0A5S6QTG6"/>
<organism evidence="6 7">
    <name type="scientific">Trichuris muris</name>
    <name type="common">Mouse whipworm</name>
    <dbReference type="NCBI Taxonomy" id="70415"/>
    <lineage>
        <taxon>Eukaryota</taxon>
        <taxon>Metazoa</taxon>
        <taxon>Ecdysozoa</taxon>
        <taxon>Nematoda</taxon>
        <taxon>Enoplea</taxon>
        <taxon>Dorylaimia</taxon>
        <taxon>Trichinellida</taxon>
        <taxon>Trichuridae</taxon>
        <taxon>Trichuris</taxon>
    </lineage>
</organism>
<evidence type="ECO:0000256" key="4">
    <source>
        <dbReference type="SAM" id="Coils"/>
    </source>
</evidence>
<dbReference type="Pfam" id="PF02463">
    <property type="entry name" value="SMC_N"/>
    <property type="match status" value="1"/>
</dbReference>
<comment type="similarity">
    <text evidence="1">Belongs to the SMC family. SMC5 subfamily.</text>
</comment>
<keyword evidence="3 4" id="KW-0175">Coiled coil</keyword>
<proteinExistence type="inferred from homology"/>
<evidence type="ECO:0000256" key="2">
    <source>
        <dbReference type="ARBA" id="ARBA00018687"/>
    </source>
</evidence>
<evidence type="ECO:0000313" key="7">
    <source>
        <dbReference type="WBParaSite" id="TMUE_2000010671.1"/>
    </source>
</evidence>
<reference evidence="7" key="1">
    <citation type="submission" date="2019-12" db="UniProtKB">
        <authorList>
            <consortium name="WormBaseParasite"/>
        </authorList>
    </citation>
    <scope>IDENTIFICATION</scope>
</reference>
<dbReference type="AlphaFoldDB" id="A0A5S6QTG6"/>
<evidence type="ECO:0000313" key="6">
    <source>
        <dbReference type="Proteomes" id="UP000046395"/>
    </source>
</evidence>
<protein>
    <recommendedName>
        <fullName evidence="2">Structural maintenance of chromosomes protein 5</fullName>
    </recommendedName>
</protein>
<evidence type="ECO:0000259" key="5">
    <source>
        <dbReference type="Pfam" id="PF02463"/>
    </source>
</evidence>
<keyword evidence="6" id="KW-1185">Reference proteome</keyword>
<dbReference type="InterPro" id="IPR027417">
    <property type="entry name" value="P-loop_NTPase"/>
</dbReference>
<evidence type="ECO:0000256" key="3">
    <source>
        <dbReference type="ARBA" id="ARBA00023054"/>
    </source>
</evidence>
<dbReference type="GO" id="GO:0030915">
    <property type="term" value="C:Smc5-Smc6 complex"/>
    <property type="evidence" value="ECO:0007669"/>
    <property type="project" value="TreeGrafter"/>
</dbReference>
<dbReference type="GO" id="GO:0000724">
    <property type="term" value="P:double-strand break repair via homologous recombination"/>
    <property type="evidence" value="ECO:0007669"/>
    <property type="project" value="TreeGrafter"/>
</dbReference>
<dbReference type="InterPro" id="IPR003395">
    <property type="entry name" value="RecF/RecN/SMC_N"/>
</dbReference>
<evidence type="ECO:0000256" key="1">
    <source>
        <dbReference type="ARBA" id="ARBA00010171"/>
    </source>
</evidence>
<dbReference type="Gene3D" id="1.10.287.1490">
    <property type="match status" value="1"/>
</dbReference>
<dbReference type="WBParaSite" id="TMUE_2000010671.1">
    <property type="protein sequence ID" value="TMUE_2000010671.1"/>
    <property type="gene ID" value="WBGene00301053"/>
</dbReference>